<protein>
    <submittedName>
        <fullName evidence="2">Uncharacterized protein</fullName>
    </submittedName>
</protein>
<dbReference type="AlphaFoldDB" id="A0A5C3F170"/>
<proteinExistence type="predicted"/>
<keyword evidence="3" id="KW-1185">Reference proteome</keyword>
<organism evidence="2 3">
    <name type="scientific">Pseudozyma flocculosa</name>
    <dbReference type="NCBI Taxonomy" id="84751"/>
    <lineage>
        <taxon>Eukaryota</taxon>
        <taxon>Fungi</taxon>
        <taxon>Dikarya</taxon>
        <taxon>Basidiomycota</taxon>
        <taxon>Ustilaginomycotina</taxon>
        <taxon>Ustilaginomycetes</taxon>
        <taxon>Ustilaginales</taxon>
        <taxon>Ustilaginaceae</taxon>
        <taxon>Pseudozyma</taxon>
    </lineage>
</organism>
<dbReference type="EMBL" id="OOIP01000008">
    <property type="protein sequence ID" value="SPO37755.1"/>
    <property type="molecule type" value="Genomic_DNA"/>
</dbReference>
<name>A0A5C3F170_9BASI</name>
<feature type="region of interest" description="Disordered" evidence="1">
    <location>
        <begin position="1"/>
        <end position="72"/>
    </location>
</feature>
<evidence type="ECO:0000313" key="3">
    <source>
        <dbReference type="Proteomes" id="UP000323386"/>
    </source>
</evidence>
<feature type="region of interest" description="Disordered" evidence="1">
    <location>
        <begin position="177"/>
        <end position="200"/>
    </location>
</feature>
<feature type="compositionally biased region" description="Pro residues" evidence="1">
    <location>
        <begin position="190"/>
        <end position="200"/>
    </location>
</feature>
<gene>
    <name evidence="2" type="ORF">PSFLO_03231</name>
</gene>
<accession>A0A5C3F170</accession>
<dbReference type="Proteomes" id="UP000323386">
    <property type="component" value="Unassembled WGS sequence"/>
</dbReference>
<evidence type="ECO:0000256" key="1">
    <source>
        <dbReference type="SAM" id="MobiDB-lite"/>
    </source>
</evidence>
<reference evidence="2 3" key="1">
    <citation type="submission" date="2018-03" db="EMBL/GenBank/DDBJ databases">
        <authorList>
            <person name="Guldener U."/>
        </authorList>
    </citation>
    <scope>NUCLEOTIDE SEQUENCE [LARGE SCALE GENOMIC DNA]</scope>
    <source>
        <strain evidence="2 3">DAOM196992</strain>
    </source>
</reference>
<evidence type="ECO:0000313" key="2">
    <source>
        <dbReference type="EMBL" id="SPO37755.1"/>
    </source>
</evidence>
<sequence>MAVLGWRSRGRWSGGTAPTGADNTLCLAARQARPGQASPVLGRSSASRPAPEGQQKPAGHEAGRAGRRATLTAARLDFPPARPPPAATCPPVCQRGRQAGRAAAECPDAAFVSVGEGVEPPEQATVGPPACLRLSLLRPGAKGPASAAPSPRASFACPLFGSPLALDLAASLVRVSPAEDGQPQAADHVTPPPPAALLPV</sequence>